<dbReference type="PANTHER" id="PTHR43537">
    <property type="entry name" value="TRANSCRIPTIONAL REGULATOR, GNTR FAMILY"/>
    <property type="match status" value="1"/>
</dbReference>
<dbReference type="GO" id="GO:0003677">
    <property type="term" value="F:DNA binding"/>
    <property type="evidence" value="ECO:0007669"/>
    <property type="project" value="UniProtKB-KW"/>
</dbReference>
<dbReference type="Pfam" id="PF07729">
    <property type="entry name" value="FCD"/>
    <property type="match status" value="1"/>
</dbReference>
<gene>
    <name evidence="6" type="ORF">BBOH_0325</name>
</gene>
<dbReference type="InterPro" id="IPR011711">
    <property type="entry name" value="GntR_C"/>
</dbReference>
<dbReference type="InterPro" id="IPR008920">
    <property type="entry name" value="TF_FadR/GntR_C"/>
</dbReference>
<keyword evidence="1" id="KW-0805">Transcription regulation</keyword>
<dbReference type="STRING" id="1437606.BBOH_0325"/>
<keyword evidence="7" id="KW-1185">Reference proteome</keyword>
<dbReference type="InterPro" id="IPR000524">
    <property type="entry name" value="Tscrpt_reg_HTH_GntR"/>
</dbReference>
<dbReference type="eggNOG" id="COG2186">
    <property type="taxonomic scope" value="Bacteria"/>
</dbReference>
<dbReference type="PANTHER" id="PTHR43537:SF44">
    <property type="entry name" value="GNTR FAMILY REGULATORY PROTEIN"/>
    <property type="match status" value="1"/>
</dbReference>
<dbReference type="SMART" id="SM00895">
    <property type="entry name" value="FCD"/>
    <property type="match status" value="1"/>
</dbReference>
<evidence type="ECO:0000256" key="1">
    <source>
        <dbReference type="ARBA" id="ARBA00023015"/>
    </source>
</evidence>
<dbReference type="InterPro" id="IPR036390">
    <property type="entry name" value="WH_DNA-bd_sf"/>
</dbReference>
<name>A0A086ZK01_9BIFI</name>
<feature type="compositionally biased region" description="Basic and acidic residues" evidence="4">
    <location>
        <begin position="52"/>
        <end position="61"/>
    </location>
</feature>
<dbReference type="SUPFAM" id="SSF46785">
    <property type="entry name" value="Winged helix' DNA-binding domain"/>
    <property type="match status" value="1"/>
</dbReference>
<evidence type="ECO:0000256" key="4">
    <source>
        <dbReference type="SAM" id="MobiDB-lite"/>
    </source>
</evidence>
<keyword evidence="2" id="KW-0238">DNA-binding</keyword>
<dbReference type="SUPFAM" id="SSF48008">
    <property type="entry name" value="GntR ligand-binding domain-like"/>
    <property type="match status" value="1"/>
</dbReference>
<reference evidence="6 7" key="1">
    <citation type="submission" date="2014-03" db="EMBL/GenBank/DDBJ databases">
        <title>Genomics of Bifidobacteria.</title>
        <authorList>
            <person name="Ventura M."/>
            <person name="Milani C."/>
            <person name="Lugli G.A."/>
        </authorList>
    </citation>
    <scope>NUCLEOTIDE SEQUENCE [LARGE SCALE GENOMIC DNA]</scope>
    <source>
        <strain evidence="6 7">DSM 22767</strain>
    </source>
</reference>
<feature type="compositionally biased region" description="Polar residues" evidence="4">
    <location>
        <begin position="1"/>
        <end position="16"/>
    </location>
</feature>
<keyword evidence="3" id="KW-0804">Transcription</keyword>
<sequence length="289" mass="32740">MHMIQSSRYASITSNDQKSEHGEPLARTTQPYRPMTGSKDDRTPRTQVSQSETREDRDKANHTTAMHYAITEQLAIDIIEGRWKPGQSMTLNDIQERFSISRTVAREVAHTLESTHAVIVKKRVGLIAQDLHEWLSLDTQVIRWKLHSNHRRRQLLTLNELRLAVEPIAAADTAIKASIETRALMPVLAMELRKKAKSGNLDEFHRIDVRFHNEILTNSGNELFSALSSLVSIVLVSRVEQGLYPEKPRPEALDAHEQVADAIWKGDADLAKEAMTRIVDEVRASTEQS</sequence>
<dbReference type="EMBL" id="JGYP01000001">
    <property type="protein sequence ID" value="KFI46851.1"/>
    <property type="molecule type" value="Genomic_DNA"/>
</dbReference>
<accession>A0A086ZK01</accession>
<protein>
    <submittedName>
        <fullName evidence="6">GntR family transcriptional regulator</fullName>
    </submittedName>
</protein>
<evidence type="ECO:0000313" key="6">
    <source>
        <dbReference type="EMBL" id="KFI46851.1"/>
    </source>
</evidence>
<dbReference type="Gene3D" id="1.20.120.530">
    <property type="entry name" value="GntR ligand-binding domain-like"/>
    <property type="match status" value="1"/>
</dbReference>
<evidence type="ECO:0000313" key="7">
    <source>
        <dbReference type="Proteomes" id="UP000029096"/>
    </source>
</evidence>
<dbReference type="GO" id="GO:0003700">
    <property type="term" value="F:DNA-binding transcription factor activity"/>
    <property type="evidence" value="ECO:0007669"/>
    <property type="project" value="InterPro"/>
</dbReference>
<dbReference type="SMART" id="SM00345">
    <property type="entry name" value="HTH_GNTR"/>
    <property type="match status" value="1"/>
</dbReference>
<evidence type="ECO:0000256" key="2">
    <source>
        <dbReference type="ARBA" id="ARBA00023125"/>
    </source>
</evidence>
<comment type="caution">
    <text evidence="6">The sequence shown here is derived from an EMBL/GenBank/DDBJ whole genome shotgun (WGS) entry which is preliminary data.</text>
</comment>
<organism evidence="6 7">
    <name type="scientific">Bifidobacterium bohemicum DSM 22767</name>
    <dbReference type="NCBI Taxonomy" id="1437606"/>
    <lineage>
        <taxon>Bacteria</taxon>
        <taxon>Bacillati</taxon>
        <taxon>Actinomycetota</taxon>
        <taxon>Actinomycetes</taxon>
        <taxon>Bifidobacteriales</taxon>
        <taxon>Bifidobacteriaceae</taxon>
        <taxon>Bifidobacterium</taxon>
    </lineage>
</organism>
<proteinExistence type="predicted"/>
<feature type="region of interest" description="Disordered" evidence="4">
    <location>
        <begin position="1"/>
        <end position="62"/>
    </location>
</feature>
<dbReference type="Pfam" id="PF00392">
    <property type="entry name" value="GntR"/>
    <property type="match status" value="1"/>
</dbReference>
<dbReference type="Gene3D" id="1.10.10.10">
    <property type="entry name" value="Winged helix-like DNA-binding domain superfamily/Winged helix DNA-binding domain"/>
    <property type="match status" value="1"/>
</dbReference>
<evidence type="ECO:0000256" key="3">
    <source>
        <dbReference type="ARBA" id="ARBA00023163"/>
    </source>
</evidence>
<dbReference type="InterPro" id="IPR036388">
    <property type="entry name" value="WH-like_DNA-bd_sf"/>
</dbReference>
<feature type="domain" description="HTH gntR-type" evidence="5">
    <location>
        <begin position="64"/>
        <end position="131"/>
    </location>
</feature>
<dbReference type="AlphaFoldDB" id="A0A086ZK01"/>
<dbReference type="Proteomes" id="UP000029096">
    <property type="component" value="Unassembled WGS sequence"/>
</dbReference>
<evidence type="ECO:0000259" key="5">
    <source>
        <dbReference type="PROSITE" id="PS50949"/>
    </source>
</evidence>
<dbReference type="PROSITE" id="PS50949">
    <property type="entry name" value="HTH_GNTR"/>
    <property type="match status" value="1"/>
</dbReference>